<evidence type="ECO:0000256" key="2">
    <source>
        <dbReference type="ARBA" id="ARBA00023026"/>
    </source>
</evidence>
<dbReference type="FunFam" id="2.40.10.10:FF:000002">
    <property type="entry name" value="Transmembrane protease serine"/>
    <property type="match status" value="1"/>
</dbReference>
<organism evidence="8">
    <name type="scientific">Corethron hystrix</name>
    <dbReference type="NCBI Taxonomy" id="216773"/>
    <lineage>
        <taxon>Eukaryota</taxon>
        <taxon>Sar</taxon>
        <taxon>Stramenopiles</taxon>
        <taxon>Ochrophyta</taxon>
        <taxon>Bacillariophyta</taxon>
        <taxon>Coscinodiscophyceae</taxon>
        <taxon>Corethrophycidae</taxon>
        <taxon>Corethrales</taxon>
        <taxon>Corethraceae</taxon>
        <taxon>Corethron</taxon>
    </lineage>
</organism>
<dbReference type="PROSITE" id="PS50240">
    <property type="entry name" value="TRYPSIN_DOM"/>
    <property type="match status" value="1"/>
</dbReference>
<dbReference type="InterPro" id="IPR003582">
    <property type="entry name" value="ShKT_dom"/>
</dbReference>
<dbReference type="PROSITE" id="PS51670">
    <property type="entry name" value="SHKT"/>
    <property type="match status" value="1"/>
</dbReference>
<proteinExistence type="inferred from homology"/>
<dbReference type="AlphaFoldDB" id="A0A6U5EAC7"/>
<dbReference type="PRINTS" id="PR00722">
    <property type="entry name" value="CHYMOTRYPSIN"/>
</dbReference>
<feature type="domain" description="Peptidase S1" evidence="5">
    <location>
        <begin position="56"/>
        <end position="279"/>
    </location>
</feature>
<evidence type="ECO:0000313" key="8">
    <source>
        <dbReference type="EMBL" id="CAD8877930.1"/>
    </source>
</evidence>
<evidence type="ECO:0000259" key="6">
    <source>
        <dbReference type="PROSITE" id="PS51670"/>
    </source>
</evidence>
<name>A0A6U5EAC7_9STRA</name>
<evidence type="ECO:0000259" key="5">
    <source>
        <dbReference type="PROSITE" id="PS50240"/>
    </source>
</evidence>
<keyword evidence="3" id="KW-1015">Disulfide bond</keyword>
<dbReference type="EMBL" id="HBFR01007074">
    <property type="protein sequence ID" value="CAD8877929.1"/>
    <property type="molecule type" value="Transcribed_RNA"/>
</dbReference>
<dbReference type="PANTHER" id="PTHR24276:SF91">
    <property type="entry name" value="AT26814P-RELATED"/>
    <property type="match status" value="1"/>
</dbReference>
<comment type="similarity">
    <text evidence="1">Belongs to the peptidase S1 family.</text>
</comment>
<accession>A0A6U5EAC7</accession>
<dbReference type="InterPro" id="IPR009003">
    <property type="entry name" value="Peptidase_S1_PA"/>
</dbReference>
<dbReference type="GO" id="GO:0006508">
    <property type="term" value="P:proteolysis"/>
    <property type="evidence" value="ECO:0007669"/>
    <property type="project" value="UniProtKB-KW"/>
</dbReference>
<dbReference type="PROSITE" id="PS00134">
    <property type="entry name" value="TRYPSIN_HIS"/>
    <property type="match status" value="1"/>
</dbReference>
<dbReference type="InterPro" id="IPR001254">
    <property type="entry name" value="Trypsin_dom"/>
</dbReference>
<protein>
    <recommendedName>
        <fullName evidence="9">Peptidase S1 domain-containing protein</fullName>
    </recommendedName>
</protein>
<dbReference type="Gene3D" id="2.40.10.10">
    <property type="entry name" value="Trypsin-like serine proteases"/>
    <property type="match status" value="1"/>
</dbReference>
<evidence type="ECO:0000256" key="1">
    <source>
        <dbReference type="ARBA" id="ARBA00007664"/>
    </source>
</evidence>
<evidence type="ECO:0000313" key="7">
    <source>
        <dbReference type="EMBL" id="CAD8877929.1"/>
    </source>
</evidence>
<keyword evidence="4" id="KW-0645">Protease</keyword>
<evidence type="ECO:0008006" key="9">
    <source>
        <dbReference type="Google" id="ProtNLM"/>
    </source>
</evidence>
<dbReference type="Pfam" id="PF00089">
    <property type="entry name" value="Trypsin"/>
    <property type="match status" value="1"/>
</dbReference>
<dbReference type="EMBL" id="HBFR01007075">
    <property type="protein sequence ID" value="CAD8877930.1"/>
    <property type="molecule type" value="Transcribed_RNA"/>
</dbReference>
<evidence type="ECO:0000256" key="4">
    <source>
        <dbReference type="RuleBase" id="RU363034"/>
    </source>
</evidence>
<gene>
    <name evidence="7" type="ORF">CHYS00102_LOCUS5113</name>
    <name evidence="8" type="ORF">CHYS00102_LOCUS5114</name>
</gene>
<dbReference type="PANTHER" id="PTHR24276">
    <property type="entry name" value="POLYSERASE-RELATED"/>
    <property type="match status" value="1"/>
</dbReference>
<dbReference type="SMART" id="SM00020">
    <property type="entry name" value="Tryp_SPc"/>
    <property type="match status" value="1"/>
</dbReference>
<dbReference type="InterPro" id="IPR001314">
    <property type="entry name" value="Peptidase_S1A"/>
</dbReference>
<dbReference type="CDD" id="cd00190">
    <property type="entry name" value="Tryp_SPc"/>
    <property type="match status" value="1"/>
</dbReference>
<keyword evidence="2" id="KW-0843">Virulence</keyword>
<sequence>MFGQRFRALVTSMATCHFNFFKISIFHIIGVVPLSEGKNYMQNNDLNFFGSKTPRIFKGSSAAKGRFNYFVKNEKSQYLCGGVLVADNIVLTAAHCEGLFNHVGVGKHSLFDIPHRDYEPVESSLEIPHPDYAGKPTLDNDFMIVVLKERVMTPPACIARSSTILNAGDNMTVIGFGEIEGNTGSIDLQQANVHYITNKLCFENYMKSYLISRNMMCTSSNEGKDACKGDSGGPLIKLGNNAAEDLVVGLVSWGVGCGEHPGVYARISAQFDWIKETVQQYGGKKMCTSSEVSTSIPIRGPTNTPIGSITNILSLIPSNILSQLPTLGPTQGPTNTPINIFTNVPTLVPSNIPSEPPISVPTYSPTKTSADMPTNVPSSLPSNFPSESITSWPIDNPSLGPSAVPSLNPTYVPSSISTITQNTNATNSLRFSITSRPESFSSSGPSFSVTINAPSYNPTNTSGVLNTPVPRPLTISPTISPSRSAMPIDPQQNDTINVTSVLGGKVACKIKDSTDFFTTNGVKMSCNNVVFPYSKLFCKKSIVRAHCPRKCSCKSFSSMDLCQDSESFNITGKVCAMITKLDCQHEVSYGGRVEDYCPKTCNSCNKDRSVCKIDDHNLENTCSDIDKNHSLCKDISVRADCPVACSC</sequence>
<reference evidence="8" key="1">
    <citation type="submission" date="2021-01" db="EMBL/GenBank/DDBJ databases">
        <authorList>
            <person name="Corre E."/>
            <person name="Pelletier E."/>
            <person name="Niang G."/>
            <person name="Scheremetjew M."/>
            <person name="Finn R."/>
            <person name="Kale V."/>
            <person name="Holt S."/>
            <person name="Cochrane G."/>
            <person name="Meng A."/>
            <person name="Brown T."/>
            <person name="Cohen L."/>
        </authorList>
    </citation>
    <scope>NUCLEOTIDE SEQUENCE</scope>
    <source>
        <strain evidence="8">308</strain>
    </source>
</reference>
<dbReference type="InterPro" id="IPR018114">
    <property type="entry name" value="TRYPSIN_HIS"/>
</dbReference>
<evidence type="ECO:0000256" key="3">
    <source>
        <dbReference type="ARBA" id="ARBA00023157"/>
    </source>
</evidence>
<dbReference type="InterPro" id="IPR033116">
    <property type="entry name" value="TRYPSIN_SER"/>
</dbReference>
<dbReference type="GO" id="GO:0004252">
    <property type="term" value="F:serine-type endopeptidase activity"/>
    <property type="evidence" value="ECO:0007669"/>
    <property type="project" value="InterPro"/>
</dbReference>
<keyword evidence="4" id="KW-0378">Hydrolase</keyword>
<dbReference type="SUPFAM" id="SSF50494">
    <property type="entry name" value="Trypsin-like serine proteases"/>
    <property type="match status" value="1"/>
</dbReference>
<dbReference type="InterPro" id="IPR050430">
    <property type="entry name" value="Peptidase_S1"/>
</dbReference>
<keyword evidence="4" id="KW-0720">Serine protease</keyword>
<dbReference type="InterPro" id="IPR043504">
    <property type="entry name" value="Peptidase_S1_PA_chymotrypsin"/>
</dbReference>
<dbReference type="PROSITE" id="PS00135">
    <property type="entry name" value="TRYPSIN_SER"/>
    <property type="match status" value="1"/>
</dbReference>
<feature type="domain" description="ShKT" evidence="6">
    <location>
        <begin position="562"/>
        <end position="604"/>
    </location>
</feature>